<dbReference type="EMBL" id="BMAO01030285">
    <property type="protein sequence ID" value="GFQ66954.1"/>
    <property type="molecule type" value="Genomic_DNA"/>
</dbReference>
<organism evidence="1 2">
    <name type="scientific">Trichonephila clavata</name>
    <name type="common">Joro spider</name>
    <name type="synonym">Nephila clavata</name>
    <dbReference type="NCBI Taxonomy" id="2740835"/>
    <lineage>
        <taxon>Eukaryota</taxon>
        <taxon>Metazoa</taxon>
        <taxon>Ecdysozoa</taxon>
        <taxon>Arthropoda</taxon>
        <taxon>Chelicerata</taxon>
        <taxon>Arachnida</taxon>
        <taxon>Araneae</taxon>
        <taxon>Araneomorphae</taxon>
        <taxon>Entelegynae</taxon>
        <taxon>Araneoidea</taxon>
        <taxon>Nephilidae</taxon>
        <taxon>Trichonephila</taxon>
    </lineage>
</organism>
<dbReference type="OrthoDB" id="10308721at2759"/>
<sequence length="114" mass="12586">MAHNIVKHSGTLKERFFFVKIKTVDRNLVSDFSMNCLHLASLGRVFPGMLFVSKMAALDFCHGSLIGGGMGAKTFDSGNAHISFGTWMIPQVKKSIVELTSTDFSYLLSTHKTK</sequence>
<dbReference type="AlphaFoldDB" id="A0A8X6GH85"/>
<proteinExistence type="predicted"/>
<name>A0A8X6GH85_TRICU</name>
<protein>
    <submittedName>
        <fullName evidence="1">Uncharacterized protein</fullName>
    </submittedName>
</protein>
<evidence type="ECO:0000313" key="1">
    <source>
        <dbReference type="EMBL" id="GFQ66954.1"/>
    </source>
</evidence>
<dbReference type="Proteomes" id="UP000887116">
    <property type="component" value="Unassembled WGS sequence"/>
</dbReference>
<gene>
    <name evidence="1" type="ORF">TNCT_277011</name>
</gene>
<reference evidence="1" key="1">
    <citation type="submission" date="2020-07" db="EMBL/GenBank/DDBJ databases">
        <title>Multicomponent nature underlies the extraordinary mechanical properties of spider dragline silk.</title>
        <authorList>
            <person name="Kono N."/>
            <person name="Nakamura H."/>
            <person name="Mori M."/>
            <person name="Yoshida Y."/>
            <person name="Ohtoshi R."/>
            <person name="Malay A.D."/>
            <person name="Moran D.A.P."/>
            <person name="Tomita M."/>
            <person name="Numata K."/>
            <person name="Arakawa K."/>
        </authorList>
    </citation>
    <scope>NUCLEOTIDE SEQUENCE</scope>
</reference>
<evidence type="ECO:0000313" key="2">
    <source>
        <dbReference type="Proteomes" id="UP000887116"/>
    </source>
</evidence>
<keyword evidence="2" id="KW-1185">Reference proteome</keyword>
<comment type="caution">
    <text evidence="1">The sequence shown here is derived from an EMBL/GenBank/DDBJ whole genome shotgun (WGS) entry which is preliminary data.</text>
</comment>
<accession>A0A8X6GH85</accession>